<keyword evidence="8 11" id="KW-0472">Membrane</keyword>
<evidence type="ECO:0000256" key="7">
    <source>
        <dbReference type="ARBA" id="ARBA00022989"/>
    </source>
</evidence>
<keyword evidence="4 11" id="KW-0812">Transmembrane</keyword>
<dbReference type="Gene3D" id="3.40.50.300">
    <property type="entry name" value="P-loop containing nucleotide triphosphate hydrolases"/>
    <property type="match status" value="1"/>
</dbReference>
<dbReference type="InterPro" id="IPR003593">
    <property type="entry name" value="AAA+_ATPase"/>
</dbReference>
<dbReference type="InterPro" id="IPR027417">
    <property type="entry name" value="P-loop_NTPase"/>
</dbReference>
<dbReference type="GO" id="GO:0098796">
    <property type="term" value="C:membrane protein complex"/>
    <property type="evidence" value="ECO:0007669"/>
    <property type="project" value="UniProtKB-ARBA"/>
</dbReference>
<evidence type="ECO:0000313" key="14">
    <source>
        <dbReference type="Proteomes" id="UP000565613"/>
    </source>
</evidence>
<dbReference type="EMBL" id="JABAGR010000002">
    <property type="protein sequence ID" value="NMF25344.1"/>
    <property type="molecule type" value="Genomic_DNA"/>
</dbReference>
<comment type="similarity">
    <text evidence="9">Belongs to the ABC transporter superfamily. Macrolide exporter (TC 3.A.1.122) family.</text>
</comment>
<dbReference type="SUPFAM" id="SSF52540">
    <property type="entry name" value="P-loop containing nucleoside triphosphate hydrolases"/>
    <property type="match status" value="1"/>
</dbReference>
<feature type="domain" description="ABC transporter" evidence="12">
    <location>
        <begin position="2"/>
        <end position="240"/>
    </location>
</feature>
<dbReference type="Pfam" id="PF02687">
    <property type="entry name" value="FtsX"/>
    <property type="match status" value="1"/>
</dbReference>
<evidence type="ECO:0000256" key="5">
    <source>
        <dbReference type="ARBA" id="ARBA00022741"/>
    </source>
</evidence>
<feature type="transmembrane region" description="Helical" evidence="11">
    <location>
        <begin position="1074"/>
        <end position="1096"/>
    </location>
</feature>
<evidence type="ECO:0000259" key="12">
    <source>
        <dbReference type="PROSITE" id="PS50893"/>
    </source>
</evidence>
<evidence type="ECO:0000256" key="8">
    <source>
        <dbReference type="ARBA" id="ARBA00023136"/>
    </source>
</evidence>
<keyword evidence="7 11" id="KW-1133">Transmembrane helix</keyword>
<dbReference type="Pfam" id="PF00005">
    <property type="entry name" value="ABC_tran"/>
    <property type="match status" value="1"/>
</dbReference>
<evidence type="ECO:0000256" key="6">
    <source>
        <dbReference type="ARBA" id="ARBA00022840"/>
    </source>
</evidence>
<feature type="transmembrane region" description="Helical" evidence="11">
    <location>
        <begin position="283"/>
        <end position="302"/>
    </location>
</feature>
<comment type="subcellular location">
    <subcellularLocation>
        <location evidence="1">Cell inner membrane</location>
        <topology evidence="1">Multi-pass membrane protein</topology>
    </subcellularLocation>
</comment>
<dbReference type="PANTHER" id="PTHR42798:SF6">
    <property type="entry name" value="CELL DIVISION ATP-BINDING PROTEIN FTSE"/>
    <property type="match status" value="1"/>
</dbReference>
<evidence type="ECO:0000256" key="9">
    <source>
        <dbReference type="ARBA" id="ARBA00038388"/>
    </source>
</evidence>
<organism evidence="13 14">
    <name type="scientific">Parafannyhessea umbonata</name>
    <dbReference type="NCBI Taxonomy" id="604330"/>
    <lineage>
        <taxon>Bacteria</taxon>
        <taxon>Bacillati</taxon>
        <taxon>Actinomycetota</taxon>
        <taxon>Coriobacteriia</taxon>
        <taxon>Coriobacteriales</taxon>
        <taxon>Atopobiaceae</taxon>
        <taxon>Parafannyhessea</taxon>
    </lineage>
</organism>
<accession>A0A7X9T9H8</accession>
<evidence type="ECO:0000256" key="3">
    <source>
        <dbReference type="ARBA" id="ARBA00022475"/>
    </source>
</evidence>
<dbReference type="AlphaFoldDB" id="A0A7X9T9H8"/>
<dbReference type="InterPro" id="IPR017911">
    <property type="entry name" value="MacB-like_ATP-bd"/>
</dbReference>
<keyword evidence="2" id="KW-0813">Transport</keyword>
<evidence type="ECO:0000256" key="11">
    <source>
        <dbReference type="SAM" id="Phobius"/>
    </source>
</evidence>
<proteinExistence type="inferred from homology"/>
<feature type="transmembrane region" description="Helical" evidence="11">
    <location>
        <begin position="1030"/>
        <end position="1054"/>
    </location>
</feature>
<evidence type="ECO:0000313" key="13">
    <source>
        <dbReference type="EMBL" id="NMF25344.1"/>
    </source>
</evidence>
<dbReference type="RefSeq" id="WP_170103419.1">
    <property type="nucleotide sequence ID" value="NZ_JABAGR010000002.1"/>
</dbReference>
<protein>
    <submittedName>
        <fullName evidence="13">ABC transporter ATP-binding protein/permease</fullName>
    </submittedName>
</protein>
<gene>
    <name evidence="13" type="ORF">HF885_02625</name>
</gene>
<dbReference type="GO" id="GO:0016887">
    <property type="term" value="F:ATP hydrolysis activity"/>
    <property type="evidence" value="ECO:0007669"/>
    <property type="project" value="InterPro"/>
</dbReference>
<feature type="transmembrane region" description="Helical" evidence="11">
    <location>
        <begin position="980"/>
        <end position="1009"/>
    </location>
</feature>
<dbReference type="Proteomes" id="UP000565613">
    <property type="component" value="Unassembled WGS sequence"/>
</dbReference>
<dbReference type="PROSITE" id="PS00211">
    <property type="entry name" value="ABC_TRANSPORTER_1"/>
    <property type="match status" value="1"/>
</dbReference>
<dbReference type="FunFam" id="3.40.50.300:FF:000032">
    <property type="entry name" value="Export ABC transporter ATP-binding protein"/>
    <property type="match status" value="1"/>
</dbReference>
<evidence type="ECO:0000256" key="2">
    <source>
        <dbReference type="ARBA" id="ARBA00022448"/>
    </source>
</evidence>
<feature type="region of interest" description="Disordered" evidence="10">
    <location>
        <begin position="230"/>
        <end position="257"/>
    </location>
</feature>
<dbReference type="PANTHER" id="PTHR42798">
    <property type="entry name" value="LIPOPROTEIN-RELEASING SYSTEM ATP-BINDING PROTEIN LOLD"/>
    <property type="match status" value="1"/>
</dbReference>
<dbReference type="InterPro" id="IPR003439">
    <property type="entry name" value="ABC_transporter-like_ATP-bd"/>
</dbReference>
<dbReference type="GO" id="GO:0022857">
    <property type="term" value="F:transmembrane transporter activity"/>
    <property type="evidence" value="ECO:0007669"/>
    <property type="project" value="UniProtKB-ARBA"/>
</dbReference>
<name>A0A7X9T9H8_9ACTN</name>
<dbReference type="PROSITE" id="PS50893">
    <property type="entry name" value="ABC_TRANSPORTER_2"/>
    <property type="match status" value="1"/>
</dbReference>
<keyword evidence="5" id="KW-0547">Nucleotide-binding</keyword>
<evidence type="ECO:0000256" key="10">
    <source>
        <dbReference type="SAM" id="MobiDB-lite"/>
    </source>
</evidence>
<sequence>MLQLKHIRKAYRTDDFTQVALDDVSVAFRDSEFVAILGPSGSGKTTMLNILGGLDRADSGEIVINGVSTRDYSSKDWDTYRNHRVGFVFQSYNLIPHQSVLSNVELALTLAGVGRAERRRRATEALAAVGLADHVRKRPAQLSGGQMQRVAIARALVNDPDIVLADEPTGALDTDTGIQVMNILRDVARDRLVVMVTHNPELAERYATRIVRVRDGRIVDDSDPIRADEPVAASLSPAGDAAQAPLPTGRTAEKDKGGRASMGFLTALSLSFNNLMTKKGRTFMTAFAGSIGIIGIAAILALSNGVNHYIARTEEGALSSYPLTITKSSFDFSKLMGYGMGDSGLGGTTGARSGAKRAKGSDDIPQRAIVTDMFAQVKSNDLGSFKTYLDAHRKKVGRYANAVEYDYDVTPQIYMADTSKGVTRLNPSSVAATLQGGVMGSALTGGSSSSGTFTQLVSDERLLRSNMSLVRGKWPKAADEAVLVLNRKGEVSDYTLYGIGFYDPKSMQRMTDAALGGQKVEVSRKDRRDFTYDDALGMTFSVVPSANLYQRNDAQGTWTDMSGDEAYMRQQVQNGIRLKIVGVIRPKGDAQSGLVKEGVAYTPALTQELMRRAASSQIVREQQARRDVDVFTGKTFLELQQSQTSFDMRKMFTVDQDALKRAFTIDTSAVSAAAGGLDSSALDLSGISLDQAGFDPSAMTLDTSALDNVLSADTVQGILRGIEPFSAYAEKNGLALTEDQGQAVDKASTALVTGYLAWRQGLGEGADSSWDAYSQTPEAQAVLSQLKADLGDDAFASASALYQQYMGYVGDYVKGQVDALVQQAAQVMATQLASQMSAQVSAATQSLGTQLSAAVSQQVAGRMAALSGALQNGFSVDPEAFASAIHLNMTADDLRSLLDNYASADKLTYDSNMRKLGFADASSPESVSIYPKDFAAKESLLKVIDEYNRSKAAKGQDGQKIQYSDVAGSLMSSVTDIVNMISMVLIAFVSISLVVSSIMIGIITYISVLERKKEIGVLRAMGASKLNVANVFNAETVIEGLIAGVLAIAVVLVAQVPVNHAVLAWKGIPDIMMLPWESALALIGISVLLTFLGGLIPSTKASRNDPVESLRSE</sequence>
<comment type="caution">
    <text evidence="13">The sequence shown here is derived from an EMBL/GenBank/DDBJ whole genome shotgun (WGS) entry which is preliminary data.</text>
</comment>
<dbReference type="GO" id="GO:0005524">
    <property type="term" value="F:ATP binding"/>
    <property type="evidence" value="ECO:0007669"/>
    <property type="project" value="UniProtKB-KW"/>
</dbReference>
<keyword evidence="3" id="KW-1003">Cell membrane</keyword>
<dbReference type="GO" id="GO:0005886">
    <property type="term" value="C:plasma membrane"/>
    <property type="evidence" value="ECO:0007669"/>
    <property type="project" value="UniProtKB-SubCell"/>
</dbReference>
<dbReference type="SMART" id="SM00382">
    <property type="entry name" value="AAA"/>
    <property type="match status" value="1"/>
</dbReference>
<evidence type="ECO:0000256" key="4">
    <source>
        <dbReference type="ARBA" id="ARBA00022692"/>
    </source>
</evidence>
<evidence type="ECO:0000256" key="1">
    <source>
        <dbReference type="ARBA" id="ARBA00004429"/>
    </source>
</evidence>
<dbReference type="InterPro" id="IPR017871">
    <property type="entry name" value="ABC_transporter-like_CS"/>
</dbReference>
<reference evidence="13 14" key="1">
    <citation type="submission" date="2020-04" db="EMBL/GenBank/DDBJ databases">
        <authorList>
            <person name="Hitch T.C.A."/>
            <person name="Wylensek D."/>
            <person name="Clavel T."/>
        </authorList>
    </citation>
    <scope>NUCLEOTIDE SEQUENCE [LARGE SCALE GENOMIC DNA]</scope>
    <source>
        <strain evidence="13 14">105184</strain>
    </source>
</reference>
<dbReference type="CDD" id="cd03255">
    <property type="entry name" value="ABC_MJ0796_LolCDE_FtsE"/>
    <property type="match status" value="1"/>
</dbReference>
<keyword evidence="6 13" id="KW-0067">ATP-binding</keyword>
<dbReference type="InterPro" id="IPR003838">
    <property type="entry name" value="ABC3_permease_C"/>
</dbReference>